<reference evidence="14" key="1">
    <citation type="submission" date="2020-06" db="EMBL/GenBank/DDBJ databases">
        <title>Draft genome of Bugula neritina, a colonial animal packing powerful symbionts and potential medicines.</title>
        <authorList>
            <person name="Rayko M."/>
        </authorList>
    </citation>
    <scope>NUCLEOTIDE SEQUENCE [LARGE SCALE GENOMIC DNA]</scope>
    <source>
        <strain evidence="14">Kwan_BN1</strain>
    </source>
</reference>
<dbReference type="OrthoDB" id="1907495at2759"/>
<protein>
    <recommendedName>
        <fullName evidence="5">Methylated-DNA--protein-cysteine methyltransferase</fullName>
        <ecNumber evidence="4">2.1.1.63</ecNumber>
    </recommendedName>
    <alternativeName>
        <fullName evidence="10">6-O-methylguanine-DNA methyltransferase</fullName>
    </alternativeName>
    <alternativeName>
        <fullName evidence="11">O-6-methylguanine-DNA-alkyltransferase</fullName>
    </alternativeName>
</protein>
<dbReference type="GO" id="GO:0006281">
    <property type="term" value="P:DNA repair"/>
    <property type="evidence" value="ECO:0007669"/>
    <property type="project" value="UniProtKB-KW"/>
</dbReference>
<evidence type="ECO:0000259" key="13">
    <source>
        <dbReference type="Pfam" id="PF01035"/>
    </source>
</evidence>
<organism evidence="14 15">
    <name type="scientific">Bugula neritina</name>
    <name type="common">Brown bryozoan</name>
    <name type="synonym">Sertularia neritina</name>
    <dbReference type="NCBI Taxonomy" id="10212"/>
    <lineage>
        <taxon>Eukaryota</taxon>
        <taxon>Metazoa</taxon>
        <taxon>Spiralia</taxon>
        <taxon>Lophotrochozoa</taxon>
        <taxon>Bryozoa</taxon>
        <taxon>Gymnolaemata</taxon>
        <taxon>Cheilostomatida</taxon>
        <taxon>Flustrina</taxon>
        <taxon>Buguloidea</taxon>
        <taxon>Bugulidae</taxon>
        <taxon>Bugula</taxon>
    </lineage>
</organism>
<dbReference type="SUPFAM" id="SSF46767">
    <property type="entry name" value="Methylated DNA-protein cysteine methyltransferase, C-terminal domain"/>
    <property type="match status" value="1"/>
</dbReference>
<evidence type="ECO:0000256" key="10">
    <source>
        <dbReference type="ARBA" id="ARBA00030795"/>
    </source>
</evidence>
<dbReference type="InterPro" id="IPR001497">
    <property type="entry name" value="MethylDNA_cys_MeTrfase_AS"/>
</dbReference>
<comment type="catalytic activity">
    <reaction evidence="12">
        <text>a 6-O-methyl-2'-deoxyguanosine in DNA + L-cysteinyl-[protein] = S-methyl-L-cysteinyl-[protein] + a 2'-deoxyguanosine in DNA</text>
        <dbReference type="Rhea" id="RHEA:24000"/>
        <dbReference type="Rhea" id="RHEA-COMP:10131"/>
        <dbReference type="Rhea" id="RHEA-COMP:10132"/>
        <dbReference type="Rhea" id="RHEA-COMP:11367"/>
        <dbReference type="Rhea" id="RHEA-COMP:11368"/>
        <dbReference type="ChEBI" id="CHEBI:29950"/>
        <dbReference type="ChEBI" id="CHEBI:82612"/>
        <dbReference type="ChEBI" id="CHEBI:85445"/>
        <dbReference type="ChEBI" id="CHEBI:85448"/>
        <dbReference type="EC" id="2.1.1.63"/>
    </reaction>
</comment>
<sequence>MGRKMMKRQAILRSSTSTVPKHARKSCANKEAQTQVICPTGTLKLSACTNGMHSLKLETVAVMITSSKKCQEITEKRNGDINADTSRHLKDCVKWLTSFFKGEPALLSLHRPALCPEIFNHGNFRSKVWCILEEQVKFGRTVSYGELAEMCGSPRASQAVGSAMRNNPLSLIVPCHRVILSSGKSGNYSGGTMNDTKIWLLDHEKTFKASDTIH</sequence>
<dbReference type="GO" id="GO:0003908">
    <property type="term" value="F:methylated-DNA-[protein]-cysteine S-methyltransferase activity"/>
    <property type="evidence" value="ECO:0007669"/>
    <property type="project" value="UniProtKB-EC"/>
</dbReference>
<comment type="caution">
    <text evidence="14">The sequence shown here is derived from an EMBL/GenBank/DDBJ whole genome shotgun (WGS) entry which is preliminary data.</text>
</comment>
<dbReference type="CDD" id="cd06445">
    <property type="entry name" value="ATase"/>
    <property type="match status" value="1"/>
</dbReference>
<dbReference type="AlphaFoldDB" id="A0A7J7JZU4"/>
<dbReference type="Proteomes" id="UP000593567">
    <property type="component" value="Unassembled WGS sequence"/>
</dbReference>
<keyword evidence="7" id="KW-0808">Transferase</keyword>
<evidence type="ECO:0000256" key="6">
    <source>
        <dbReference type="ARBA" id="ARBA00022603"/>
    </source>
</evidence>
<dbReference type="GO" id="GO:0005654">
    <property type="term" value="C:nucleoplasm"/>
    <property type="evidence" value="ECO:0007669"/>
    <property type="project" value="TreeGrafter"/>
</dbReference>
<dbReference type="Gene3D" id="1.10.10.10">
    <property type="entry name" value="Winged helix-like DNA-binding domain superfamily/Winged helix DNA-binding domain"/>
    <property type="match status" value="1"/>
</dbReference>
<dbReference type="PANTHER" id="PTHR46460">
    <property type="entry name" value="METHYLATED-DNA--PROTEIN-CYSTEINE METHYLTRANSFERASE"/>
    <property type="match status" value="1"/>
</dbReference>
<dbReference type="GO" id="GO:0032259">
    <property type="term" value="P:methylation"/>
    <property type="evidence" value="ECO:0007669"/>
    <property type="project" value="UniProtKB-KW"/>
</dbReference>
<dbReference type="Pfam" id="PF01035">
    <property type="entry name" value="DNA_binding_1"/>
    <property type="match status" value="1"/>
</dbReference>
<evidence type="ECO:0000256" key="7">
    <source>
        <dbReference type="ARBA" id="ARBA00022679"/>
    </source>
</evidence>
<evidence type="ECO:0000256" key="2">
    <source>
        <dbReference type="ARBA" id="ARBA00003317"/>
    </source>
</evidence>
<evidence type="ECO:0000256" key="4">
    <source>
        <dbReference type="ARBA" id="ARBA00011918"/>
    </source>
</evidence>
<keyword evidence="6" id="KW-0489">Methyltransferase</keyword>
<evidence type="ECO:0000256" key="5">
    <source>
        <dbReference type="ARBA" id="ARBA00015377"/>
    </source>
</evidence>
<gene>
    <name evidence="14" type="ORF">EB796_009822</name>
</gene>
<dbReference type="SUPFAM" id="SSF53155">
    <property type="entry name" value="Methylated DNA-protein cysteine methyltransferase domain"/>
    <property type="match status" value="1"/>
</dbReference>
<evidence type="ECO:0000256" key="11">
    <source>
        <dbReference type="ARBA" id="ARBA00031621"/>
    </source>
</evidence>
<dbReference type="InterPro" id="IPR036388">
    <property type="entry name" value="WH-like_DNA-bd_sf"/>
</dbReference>
<proteinExistence type="inferred from homology"/>
<feature type="domain" description="Methylated-DNA-[protein]-cysteine S-methyltransferase DNA binding" evidence="13">
    <location>
        <begin position="123"/>
        <end position="205"/>
    </location>
</feature>
<comment type="function">
    <text evidence="2">Involved in the cellular defense against the biological effects of O6-methylguanine (O6-MeG) and O4-methylthymine (O4-MeT) in DNA. Repairs the methylated nucleobase in DNA by stoichiometrically transferring the methyl group to a cysteine residue in the enzyme. This is a suicide reaction: the enzyme is irreversibly inactivated.</text>
</comment>
<dbReference type="InterPro" id="IPR036631">
    <property type="entry name" value="MGMT_N_sf"/>
</dbReference>
<evidence type="ECO:0000313" key="14">
    <source>
        <dbReference type="EMBL" id="KAF6031920.1"/>
    </source>
</evidence>
<evidence type="ECO:0000256" key="3">
    <source>
        <dbReference type="ARBA" id="ARBA00008711"/>
    </source>
</evidence>
<accession>A0A7J7JZU4</accession>
<dbReference type="InterPro" id="IPR014048">
    <property type="entry name" value="MethylDNA_cys_MeTrfase_DNA-bd"/>
</dbReference>
<dbReference type="Gene3D" id="3.30.160.70">
    <property type="entry name" value="Methylated DNA-protein cysteine methyltransferase domain"/>
    <property type="match status" value="1"/>
</dbReference>
<dbReference type="InterPro" id="IPR036217">
    <property type="entry name" value="MethylDNA_cys_MeTrfase_DNAb"/>
</dbReference>
<comment type="catalytic activity">
    <reaction evidence="1">
        <text>a 4-O-methyl-thymidine in DNA + L-cysteinyl-[protein] = a thymidine in DNA + S-methyl-L-cysteinyl-[protein]</text>
        <dbReference type="Rhea" id="RHEA:53428"/>
        <dbReference type="Rhea" id="RHEA-COMP:10131"/>
        <dbReference type="Rhea" id="RHEA-COMP:10132"/>
        <dbReference type="Rhea" id="RHEA-COMP:13555"/>
        <dbReference type="Rhea" id="RHEA-COMP:13556"/>
        <dbReference type="ChEBI" id="CHEBI:29950"/>
        <dbReference type="ChEBI" id="CHEBI:82612"/>
        <dbReference type="ChEBI" id="CHEBI:137386"/>
        <dbReference type="ChEBI" id="CHEBI:137387"/>
        <dbReference type="EC" id="2.1.1.63"/>
    </reaction>
</comment>
<dbReference type="FunFam" id="1.10.10.10:FF:000214">
    <property type="entry name" value="Methylated-DNA--protein-cysteine methyltransferase"/>
    <property type="match status" value="1"/>
</dbReference>
<evidence type="ECO:0000256" key="9">
    <source>
        <dbReference type="ARBA" id="ARBA00023204"/>
    </source>
</evidence>
<evidence type="ECO:0000256" key="8">
    <source>
        <dbReference type="ARBA" id="ARBA00022763"/>
    </source>
</evidence>
<keyword evidence="8" id="KW-0227">DNA damage</keyword>
<dbReference type="PROSITE" id="PS00374">
    <property type="entry name" value="MGMT"/>
    <property type="match status" value="1"/>
</dbReference>
<keyword evidence="15" id="KW-1185">Reference proteome</keyword>
<name>A0A7J7JZU4_BUGNE</name>
<dbReference type="EC" id="2.1.1.63" evidence="4"/>
<dbReference type="PANTHER" id="PTHR46460:SF1">
    <property type="entry name" value="METHYLATED-DNA--PROTEIN-CYSTEINE METHYLTRANSFERASE"/>
    <property type="match status" value="1"/>
</dbReference>
<comment type="similarity">
    <text evidence="3">Belongs to the MGMT family.</text>
</comment>
<keyword evidence="9" id="KW-0234">DNA repair</keyword>
<dbReference type="EMBL" id="VXIV02001556">
    <property type="protein sequence ID" value="KAF6031920.1"/>
    <property type="molecule type" value="Genomic_DNA"/>
</dbReference>
<evidence type="ECO:0000313" key="15">
    <source>
        <dbReference type="Proteomes" id="UP000593567"/>
    </source>
</evidence>
<evidence type="ECO:0000256" key="12">
    <source>
        <dbReference type="ARBA" id="ARBA00049348"/>
    </source>
</evidence>
<evidence type="ECO:0000256" key="1">
    <source>
        <dbReference type="ARBA" id="ARBA00001286"/>
    </source>
</evidence>
<dbReference type="NCBIfam" id="TIGR00589">
    <property type="entry name" value="ogt"/>
    <property type="match status" value="1"/>
</dbReference>